<sequence>MAVDHNRPLPIAPERLDYFTNLLHPNCEFFQNVPIEERASIVQAALMSEQVEHLANLNFFLSEAYDIYNARFR</sequence>
<reference evidence="1 2" key="1">
    <citation type="journal article" date="2020" name="Viruses">
        <title>Characterization of vB_StuS_MMDA13, a Newly Discovered Bacteriophage Infecting the Agar-Degrading Species Sphingomonas turrisvirgatae.</title>
        <authorList>
            <person name="Marmo P."/>
            <person name="Thaller M.C."/>
            <person name="Di Lallo G."/>
            <person name="Henrici De Angelis L."/>
            <person name="Poerio N."/>
            <person name="De Santis F."/>
            <person name="Fraziano M."/>
            <person name="Migliore L."/>
            <person name="D'Andrea M.M."/>
        </authorList>
    </citation>
    <scope>NUCLEOTIDE SEQUENCE [LARGE SCALE GENOMIC DNA]</scope>
</reference>
<proteinExistence type="predicted"/>
<dbReference type="EMBL" id="MN820898">
    <property type="protein sequence ID" value="QHB80497.1"/>
    <property type="molecule type" value="Genomic_DNA"/>
</dbReference>
<accession>A0A7G3PII0</accession>
<keyword evidence="2" id="KW-1185">Reference proteome</keyword>
<evidence type="ECO:0000313" key="2">
    <source>
        <dbReference type="Proteomes" id="UP000515820"/>
    </source>
</evidence>
<evidence type="ECO:0000313" key="1">
    <source>
        <dbReference type="EMBL" id="QHB80497.1"/>
    </source>
</evidence>
<dbReference type="Proteomes" id="UP000515820">
    <property type="component" value="Segment"/>
</dbReference>
<name>A0A7G3PII0_9CAUD</name>
<gene>
    <name evidence="1" type="ORF">MMDA13_gp64</name>
</gene>
<protein>
    <submittedName>
        <fullName evidence="1">Uncharacterized protein</fullName>
    </submittedName>
</protein>
<organism evidence="1 2">
    <name type="scientific">Sphingomonas phage vB_StuS_MMDA13</name>
    <dbReference type="NCBI Taxonomy" id="2686378"/>
    <lineage>
        <taxon>Viruses</taxon>
        <taxon>Duplodnaviria</taxon>
        <taxon>Heunggongvirae</taxon>
        <taxon>Uroviricota</taxon>
        <taxon>Caudoviricetes</taxon>
        <taxon>Queuovirinae</taxon>
        <taxon>Torvergatavirus</taxon>
        <taxon>Torvergatavirus MMDA13</taxon>
    </lineage>
</organism>